<dbReference type="AlphaFoldDB" id="A0AAN7ZLH1"/>
<accession>A0AAN7ZLH1</accession>
<reference evidence="1 2" key="1">
    <citation type="journal article" date="2024" name="Insects">
        <title>An Improved Chromosome-Level Genome Assembly of the Firefly Pyrocoelia pectoralis.</title>
        <authorList>
            <person name="Fu X."/>
            <person name="Meyer-Rochow V.B."/>
            <person name="Ballantyne L."/>
            <person name="Zhu X."/>
        </authorList>
    </citation>
    <scope>NUCLEOTIDE SEQUENCE [LARGE SCALE GENOMIC DNA]</scope>
    <source>
        <strain evidence="1">XCY_ONT2</strain>
    </source>
</reference>
<comment type="caution">
    <text evidence="1">The sequence shown here is derived from an EMBL/GenBank/DDBJ whole genome shotgun (WGS) entry which is preliminary data.</text>
</comment>
<sequence>MTTRRHRPESYICQRICHSNLSESESIAVNETPTRTSPSTSTRPPALQNRYVIRTVVYEVGILTDADNSTDSDESYEEVDLRFFDGKHNGSTFDLSKIPLPIERNFSEIVYSEILPGSFGPLVDENGTTTVLTTSNFPQFVINQTST</sequence>
<evidence type="ECO:0000313" key="2">
    <source>
        <dbReference type="Proteomes" id="UP001329430"/>
    </source>
</evidence>
<protein>
    <submittedName>
        <fullName evidence="1">Uncharacterized protein</fullName>
    </submittedName>
</protein>
<gene>
    <name evidence="1" type="ORF">RI129_008908</name>
</gene>
<evidence type="ECO:0000313" key="1">
    <source>
        <dbReference type="EMBL" id="KAK5642741.1"/>
    </source>
</evidence>
<keyword evidence="2" id="KW-1185">Reference proteome</keyword>
<dbReference type="Proteomes" id="UP001329430">
    <property type="component" value="Chromosome 6"/>
</dbReference>
<organism evidence="1 2">
    <name type="scientific">Pyrocoelia pectoralis</name>
    <dbReference type="NCBI Taxonomy" id="417401"/>
    <lineage>
        <taxon>Eukaryota</taxon>
        <taxon>Metazoa</taxon>
        <taxon>Ecdysozoa</taxon>
        <taxon>Arthropoda</taxon>
        <taxon>Hexapoda</taxon>
        <taxon>Insecta</taxon>
        <taxon>Pterygota</taxon>
        <taxon>Neoptera</taxon>
        <taxon>Endopterygota</taxon>
        <taxon>Coleoptera</taxon>
        <taxon>Polyphaga</taxon>
        <taxon>Elateriformia</taxon>
        <taxon>Elateroidea</taxon>
        <taxon>Lampyridae</taxon>
        <taxon>Lampyrinae</taxon>
        <taxon>Pyrocoelia</taxon>
    </lineage>
</organism>
<dbReference type="EMBL" id="JAVRBK010000006">
    <property type="protein sequence ID" value="KAK5642741.1"/>
    <property type="molecule type" value="Genomic_DNA"/>
</dbReference>
<proteinExistence type="predicted"/>
<name>A0AAN7ZLH1_9COLE</name>